<dbReference type="InterPro" id="IPR050417">
    <property type="entry name" value="Sugar_Epim/Isomerase"/>
</dbReference>
<dbReference type="PANTHER" id="PTHR43489:SF3">
    <property type="entry name" value="XYLOSE ISOMERASE DOMAIN PROTEIN TIM BARREL"/>
    <property type="match status" value="1"/>
</dbReference>
<dbReference type="Pfam" id="PF01261">
    <property type="entry name" value="AP_endonuc_2"/>
    <property type="match status" value="1"/>
</dbReference>
<comment type="caution">
    <text evidence="5">The sequence shown here is derived from an EMBL/GenBank/DDBJ whole genome shotgun (WGS) entry which is preliminary data.</text>
</comment>
<dbReference type="InterPro" id="IPR013022">
    <property type="entry name" value="Xyl_isomerase-like_TIM-brl"/>
</dbReference>
<dbReference type="Gene3D" id="3.20.20.150">
    <property type="entry name" value="Divalent-metal-dependent TIM barrel enzymes"/>
    <property type="match status" value="1"/>
</dbReference>
<evidence type="ECO:0000256" key="1">
    <source>
        <dbReference type="ARBA" id="ARBA00023235"/>
    </source>
</evidence>
<reference evidence="5 6" key="1">
    <citation type="submission" date="2016-04" db="EMBL/GenBank/DDBJ databases">
        <title>Chloroflexus islandicus sp. nov., a thermophilic filamentous anoxygenic phototrophic bacterium from geyser Strokkur (Iceland).</title>
        <authorList>
            <person name="Gaisin V.A."/>
            <person name="Kalashnikov A.M."/>
            <person name="Sukhacheva M.V."/>
            <person name="Grouzdev D.S."/>
            <person name="Ivanov T.M."/>
            <person name="Kuznetsov B."/>
            <person name="Gorlenko V.M."/>
        </authorList>
    </citation>
    <scope>NUCLEOTIDE SEQUENCE [LARGE SCALE GENOMIC DNA]</scope>
    <source>
        <strain evidence="6">isl-2</strain>
    </source>
</reference>
<dbReference type="InterPro" id="IPR026040">
    <property type="entry name" value="HyI-like"/>
</dbReference>
<feature type="active site" description="Proton donor/acceptor" evidence="3">
    <location>
        <position position="141"/>
    </location>
</feature>
<keyword evidence="6" id="KW-1185">Reference proteome</keyword>
<comment type="similarity">
    <text evidence="2">Belongs to the hyi family.</text>
</comment>
<evidence type="ECO:0000259" key="4">
    <source>
        <dbReference type="Pfam" id="PF01261"/>
    </source>
</evidence>
<gene>
    <name evidence="5" type="ORF">A6A03_04600</name>
</gene>
<organism evidence="5 6">
    <name type="scientific">Chloroflexus islandicus</name>
    <dbReference type="NCBI Taxonomy" id="1707952"/>
    <lineage>
        <taxon>Bacteria</taxon>
        <taxon>Bacillati</taxon>
        <taxon>Chloroflexota</taxon>
        <taxon>Chloroflexia</taxon>
        <taxon>Chloroflexales</taxon>
        <taxon>Chloroflexineae</taxon>
        <taxon>Chloroflexaceae</taxon>
        <taxon>Chloroflexus</taxon>
    </lineage>
</organism>
<dbReference type="SUPFAM" id="SSF51658">
    <property type="entry name" value="Xylose isomerase-like"/>
    <property type="match status" value="1"/>
</dbReference>
<dbReference type="GO" id="GO:0016853">
    <property type="term" value="F:isomerase activity"/>
    <property type="evidence" value="ECO:0007669"/>
    <property type="project" value="UniProtKB-KW"/>
</dbReference>
<dbReference type="RefSeq" id="WP_066790926.1">
    <property type="nucleotide sequence ID" value="NZ_LWQS01000093.1"/>
</dbReference>
<dbReference type="AlphaFoldDB" id="A0A178M1C4"/>
<dbReference type="PANTHER" id="PTHR43489">
    <property type="entry name" value="ISOMERASE"/>
    <property type="match status" value="1"/>
</dbReference>
<proteinExistence type="inferred from homology"/>
<evidence type="ECO:0000256" key="3">
    <source>
        <dbReference type="PIRSR" id="PIRSR006241-50"/>
    </source>
</evidence>
<dbReference type="PIRSF" id="PIRSF006241">
    <property type="entry name" value="HyI"/>
    <property type="match status" value="1"/>
</dbReference>
<protein>
    <submittedName>
        <fullName evidence="5">Xylose isomerase</fullName>
    </submittedName>
</protein>
<evidence type="ECO:0000256" key="2">
    <source>
        <dbReference type="PIRNR" id="PIRNR006241"/>
    </source>
</evidence>
<dbReference type="OrthoDB" id="9786584at2"/>
<dbReference type="EMBL" id="LWQS01000093">
    <property type="protein sequence ID" value="OAN40589.1"/>
    <property type="molecule type" value="Genomic_DNA"/>
</dbReference>
<evidence type="ECO:0000313" key="5">
    <source>
        <dbReference type="EMBL" id="OAN40589.1"/>
    </source>
</evidence>
<dbReference type="STRING" id="1707952.A6A03_04600"/>
<feature type="active site" description="Proton donor/acceptor" evidence="3">
    <location>
        <position position="238"/>
    </location>
</feature>
<feature type="domain" description="Xylose isomerase-like TIM barrel" evidence="4">
    <location>
        <begin position="27"/>
        <end position="248"/>
    </location>
</feature>
<evidence type="ECO:0000313" key="6">
    <source>
        <dbReference type="Proteomes" id="UP000078287"/>
    </source>
</evidence>
<dbReference type="FunFam" id="3.20.20.150:FF:000040">
    <property type="entry name" value="Xylose isomerase"/>
    <property type="match status" value="1"/>
</dbReference>
<accession>A0A178M1C4</accession>
<dbReference type="Proteomes" id="UP000078287">
    <property type="component" value="Unassembled WGS sequence"/>
</dbReference>
<keyword evidence="1 2" id="KW-0413">Isomerase</keyword>
<sequence length="257" mass="28672">MSTLAPLRFSVCLDMIFTDRPFEQRLEHIADLGFRAYEFWTRRGKDMNITIALQTALRLHCVAIAGNSEASPNDPDQRAQFRDEISRSAALAVDLACDNLIVHGGTARADLDRATQRAHLLEALREAAETAADAGLNLLLEPRNPIDHPGSFLWSSDEGFAIVRELGLPHVKLLFDCYHQQISEGNLTQRILANLDQIGHIHVADVPGRHEPGTGEINYEHIFGILREHNYQGYVGLEYTPRIDAAASLRAVRMMGQ</sequence>
<dbReference type="InterPro" id="IPR036237">
    <property type="entry name" value="Xyl_isomerase-like_sf"/>
</dbReference>
<name>A0A178M1C4_9CHLR</name>